<organism evidence="2 3">
    <name type="scientific">Rhododendron griersonianum</name>
    <dbReference type="NCBI Taxonomy" id="479676"/>
    <lineage>
        <taxon>Eukaryota</taxon>
        <taxon>Viridiplantae</taxon>
        <taxon>Streptophyta</taxon>
        <taxon>Embryophyta</taxon>
        <taxon>Tracheophyta</taxon>
        <taxon>Spermatophyta</taxon>
        <taxon>Magnoliopsida</taxon>
        <taxon>eudicotyledons</taxon>
        <taxon>Gunneridae</taxon>
        <taxon>Pentapetalae</taxon>
        <taxon>asterids</taxon>
        <taxon>Ericales</taxon>
        <taxon>Ericaceae</taxon>
        <taxon>Ericoideae</taxon>
        <taxon>Rhodoreae</taxon>
        <taxon>Rhododendron</taxon>
    </lineage>
</organism>
<feature type="chain" id="PRO_5044023202" evidence="1">
    <location>
        <begin position="16"/>
        <end position="140"/>
    </location>
</feature>
<dbReference type="AlphaFoldDB" id="A0AAV6K458"/>
<name>A0AAV6K458_9ERIC</name>
<evidence type="ECO:0000313" key="3">
    <source>
        <dbReference type="Proteomes" id="UP000823749"/>
    </source>
</evidence>
<keyword evidence="3" id="KW-1185">Reference proteome</keyword>
<protein>
    <submittedName>
        <fullName evidence="2">Uncharacterized protein</fullName>
    </submittedName>
</protein>
<feature type="signal peptide" evidence="1">
    <location>
        <begin position="1"/>
        <end position="15"/>
    </location>
</feature>
<proteinExistence type="predicted"/>
<gene>
    <name evidence="2" type="ORF">RHGRI_013029</name>
</gene>
<accession>A0AAV6K458</accession>
<reference evidence="2" key="1">
    <citation type="submission" date="2020-08" db="EMBL/GenBank/DDBJ databases">
        <title>Plant Genome Project.</title>
        <authorList>
            <person name="Zhang R.-G."/>
        </authorList>
    </citation>
    <scope>NUCLEOTIDE SEQUENCE</scope>
    <source>
        <strain evidence="2">WSP0</strain>
        <tissue evidence="2">Leaf</tissue>
    </source>
</reference>
<dbReference type="Proteomes" id="UP000823749">
    <property type="component" value="Chromosome 5"/>
</dbReference>
<dbReference type="EMBL" id="JACTNZ010000005">
    <property type="protein sequence ID" value="KAG5547215.1"/>
    <property type="molecule type" value="Genomic_DNA"/>
</dbReference>
<evidence type="ECO:0000313" key="2">
    <source>
        <dbReference type="EMBL" id="KAG5547215.1"/>
    </source>
</evidence>
<evidence type="ECO:0000256" key="1">
    <source>
        <dbReference type="SAM" id="SignalP"/>
    </source>
</evidence>
<comment type="caution">
    <text evidence="2">The sequence shown here is derived from an EMBL/GenBank/DDBJ whole genome shotgun (WGS) entry which is preliminary data.</text>
</comment>
<keyword evidence="1" id="KW-0732">Signal</keyword>
<sequence length="140" mass="15410">MLLLLVSFLERPLKCLTLGSIGMLDGSTRLSSIGLFDFLPTDKIIILQVEWRQLGCHLYAVPLVSPQIAISLRGGRPYVFGPWVLSLNILYSKEEILGPLMSGEAAFPAHIFPSSLVEVRCCITLRSDIFLPPGSYSFGV</sequence>